<name>A0A942YHW4_9BACI</name>
<gene>
    <name evidence="1" type="ORF">KHA97_21915</name>
</gene>
<comment type="caution">
    <text evidence="1">The sequence shown here is derived from an EMBL/GenBank/DDBJ whole genome shotgun (WGS) entry which is preliminary data.</text>
</comment>
<dbReference type="AlphaFoldDB" id="A0A942YHW4"/>
<proteinExistence type="predicted"/>
<protein>
    <submittedName>
        <fullName evidence="1">Uncharacterized protein</fullName>
    </submittedName>
</protein>
<reference evidence="1 2" key="1">
    <citation type="submission" date="2021-05" db="EMBL/GenBank/DDBJ databases">
        <title>Novel Bacillus species.</title>
        <authorList>
            <person name="Liu G."/>
        </authorList>
    </citation>
    <scope>NUCLEOTIDE SEQUENCE [LARGE SCALE GENOMIC DNA]</scope>
    <source>
        <strain evidence="2">FJAT-49780</strain>
    </source>
</reference>
<evidence type="ECO:0000313" key="1">
    <source>
        <dbReference type="EMBL" id="MBS4197703.1"/>
    </source>
</evidence>
<dbReference type="EMBL" id="JAGYPG010000005">
    <property type="protein sequence ID" value="MBS4197703.1"/>
    <property type="molecule type" value="Genomic_DNA"/>
</dbReference>
<accession>A0A942YHW4</accession>
<evidence type="ECO:0000313" key="2">
    <source>
        <dbReference type="Proteomes" id="UP000681414"/>
    </source>
</evidence>
<organism evidence="1 2">
    <name type="scientific">Lederbergia citri</name>
    <dbReference type="NCBI Taxonomy" id="2833580"/>
    <lineage>
        <taxon>Bacteria</taxon>
        <taxon>Bacillati</taxon>
        <taxon>Bacillota</taxon>
        <taxon>Bacilli</taxon>
        <taxon>Bacillales</taxon>
        <taxon>Bacillaceae</taxon>
        <taxon>Lederbergia</taxon>
    </lineage>
</organism>
<sequence>MEWIVLLIGGLGILFVAAMFKDLFLKMDVTENVKDHTSHIAYFSGAGDTIEKTQVKESESEVLERWQEDEINRINEETVVRDQLENDRLFQDDQHRKLQEVGEQHSLRKHSCLKIFQIDSTHIRMLERI</sequence>
<dbReference type="RefSeq" id="WP_213126939.1">
    <property type="nucleotide sequence ID" value="NZ_JAGYPG010000005.1"/>
</dbReference>
<keyword evidence="2" id="KW-1185">Reference proteome</keyword>
<dbReference type="Proteomes" id="UP000681414">
    <property type="component" value="Unassembled WGS sequence"/>
</dbReference>